<name>A0ABQ2PB72_9NEIS</name>
<dbReference type="SMART" id="SM00345">
    <property type="entry name" value="HTH_GNTR"/>
    <property type="match status" value="1"/>
</dbReference>
<dbReference type="InterPro" id="IPR015421">
    <property type="entry name" value="PyrdxlP-dep_Trfase_major"/>
</dbReference>
<sequence>MLPEDLADTRYGELARLLCERINSGQLKPGDRMPSVRELCAAHQASPATVTHALHLLEDKGLIEARPRSGFYVRRRQGHLKAPQQCADLEPRPQVVELSEHRALIREFERSSRHDWLARAHIDPELFPSVAFQRLMTNHARRDPGLLARPGRCGGASALREQLARRSQLLGCDWRADEIFITHDETEAVGCFLRLLTKPGDVVAIQSPCNPALLNLLDTFQLQVLEIPAHPCDGLSVDALAFALKREKVTACIFSANYPNPTGSLLSDRDKQRCVQLLAEYGIALIEDDTSGEFYFGQQRPLPFKAFDETGNVFYCADLSAVIGPGIGLGFAVTGRLQPAFEYHMAAQGTFAPLLFQRALASLMDSGQFEPQLRRLRRGITDNVAAHRDAVERHFPAQTRMACAPGGIFLWLEMPRGFDSAQLQRCALAEGVRFAAGRFFSVENSFSNCLRLNAGNRFQPDIDNAIATLGRLAAAML</sequence>
<keyword evidence="5" id="KW-0238">DNA-binding</keyword>
<dbReference type="CDD" id="cd00609">
    <property type="entry name" value="AAT_like"/>
    <property type="match status" value="1"/>
</dbReference>
<dbReference type="EMBL" id="BMLX01000003">
    <property type="protein sequence ID" value="GGP22745.1"/>
    <property type="molecule type" value="Genomic_DNA"/>
</dbReference>
<evidence type="ECO:0000256" key="3">
    <source>
        <dbReference type="ARBA" id="ARBA00022898"/>
    </source>
</evidence>
<gene>
    <name evidence="8" type="ORF">GCM10010970_27450</name>
</gene>
<evidence type="ECO:0000256" key="1">
    <source>
        <dbReference type="ARBA" id="ARBA00005384"/>
    </source>
</evidence>
<dbReference type="Gene3D" id="1.10.10.10">
    <property type="entry name" value="Winged helix-like DNA-binding domain superfamily/Winged helix DNA-binding domain"/>
    <property type="match status" value="1"/>
</dbReference>
<keyword evidence="9" id="KW-1185">Reference proteome</keyword>
<organism evidence="8 9">
    <name type="scientific">Silvimonas iriomotensis</name>
    <dbReference type="NCBI Taxonomy" id="449662"/>
    <lineage>
        <taxon>Bacteria</taxon>
        <taxon>Pseudomonadati</taxon>
        <taxon>Pseudomonadota</taxon>
        <taxon>Betaproteobacteria</taxon>
        <taxon>Neisseriales</taxon>
        <taxon>Chitinibacteraceae</taxon>
        <taxon>Silvimonas</taxon>
    </lineage>
</organism>
<dbReference type="InterPro" id="IPR015424">
    <property type="entry name" value="PyrdxlP-dep_Trfase"/>
</dbReference>
<evidence type="ECO:0000256" key="2">
    <source>
        <dbReference type="ARBA" id="ARBA00021531"/>
    </source>
</evidence>
<evidence type="ECO:0000256" key="6">
    <source>
        <dbReference type="ARBA" id="ARBA00023163"/>
    </source>
</evidence>
<dbReference type="PANTHER" id="PTHR46577">
    <property type="entry name" value="HTH-TYPE TRANSCRIPTIONAL REGULATORY PROTEIN GABR"/>
    <property type="match status" value="1"/>
</dbReference>
<reference evidence="9" key="1">
    <citation type="journal article" date="2019" name="Int. J. Syst. Evol. Microbiol.">
        <title>The Global Catalogue of Microorganisms (GCM) 10K type strain sequencing project: providing services to taxonomists for standard genome sequencing and annotation.</title>
        <authorList>
            <consortium name="The Broad Institute Genomics Platform"/>
            <consortium name="The Broad Institute Genome Sequencing Center for Infectious Disease"/>
            <person name="Wu L."/>
            <person name="Ma J."/>
        </authorList>
    </citation>
    <scope>NUCLEOTIDE SEQUENCE [LARGE SCALE GENOMIC DNA]</scope>
    <source>
        <strain evidence="9">CGMCC 1.8859</strain>
    </source>
</reference>
<evidence type="ECO:0000313" key="9">
    <source>
        <dbReference type="Proteomes" id="UP000637267"/>
    </source>
</evidence>
<evidence type="ECO:0000256" key="5">
    <source>
        <dbReference type="ARBA" id="ARBA00023125"/>
    </source>
</evidence>
<dbReference type="InterPro" id="IPR036390">
    <property type="entry name" value="WH_DNA-bd_sf"/>
</dbReference>
<dbReference type="Proteomes" id="UP000637267">
    <property type="component" value="Unassembled WGS sequence"/>
</dbReference>
<proteinExistence type="inferred from homology"/>
<comment type="similarity">
    <text evidence="1">In the C-terminal section; belongs to the class-I pyridoxal-phosphate-dependent aminotransferase family.</text>
</comment>
<evidence type="ECO:0000259" key="7">
    <source>
        <dbReference type="PROSITE" id="PS50949"/>
    </source>
</evidence>
<keyword evidence="3" id="KW-0663">Pyridoxal phosphate</keyword>
<dbReference type="InterPro" id="IPR051446">
    <property type="entry name" value="HTH_trans_reg/aminotransferase"/>
</dbReference>
<dbReference type="PANTHER" id="PTHR46577:SF2">
    <property type="entry name" value="TRANSCRIPTIONAL REGULATORY PROTEIN"/>
    <property type="match status" value="1"/>
</dbReference>
<dbReference type="InterPro" id="IPR036388">
    <property type="entry name" value="WH-like_DNA-bd_sf"/>
</dbReference>
<dbReference type="InterPro" id="IPR000524">
    <property type="entry name" value="Tscrpt_reg_HTH_GntR"/>
</dbReference>
<keyword evidence="4" id="KW-0805">Transcription regulation</keyword>
<evidence type="ECO:0000313" key="8">
    <source>
        <dbReference type="EMBL" id="GGP22745.1"/>
    </source>
</evidence>
<protein>
    <recommendedName>
        <fullName evidence="2">Putative 8-amino-7-oxononanoate synthase</fullName>
    </recommendedName>
</protein>
<dbReference type="Gene3D" id="3.40.640.10">
    <property type="entry name" value="Type I PLP-dependent aspartate aminotransferase-like (Major domain)"/>
    <property type="match status" value="1"/>
</dbReference>
<dbReference type="PROSITE" id="PS50949">
    <property type="entry name" value="HTH_GNTR"/>
    <property type="match status" value="1"/>
</dbReference>
<keyword evidence="6" id="KW-0804">Transcription</keyword>
<dbReference type="SUPFAM" id="SSF46785">
    <property type="entry name" value="Winged helix' DNA-binding domain"/>
    <property type="match status" value="1"/>
</dbReference>
<comment type="caution">
    <text evidence="8">The sequence shown here is derived from an EMBL/GenBank/DDBJ whole genome shotgun (WGS) entry which is preliminary data.</text>
</comment>
<dbReference type="Pfam" id="PF00392">
    <property type="entry name" value="GntR"/>
    <property type="match status" value="1"/>
</dbReference>
<evidence type="ECO:0000256" key="4">
    <source>
        <dbReference type="ARBA" id="ARBA00023015"/>
    </source>
</evidence>
<feature type="domain" description="HTH gntR-type" evidence="7">
    <location>
        <begin position="8"/>
        <end position="76"/>
    </location>
</feature>
<dbReference type="CDD" id="cd07377">
    <property type="entry name" value="WHTH_GntR"/>
    <property type="match status" value="1"/>
</dbReference>
<dbReference type="InterPro" id="IPR004839">
    <property type="entry name" value="Aminotransferase_I/II_large"/>
</dbReference>
<dbReference type="Pfam" id="PF00155">
    <property type="entry name" value="Aminotran_1_2"/>
    <property type="match status" value="1"/>
</dbReference>
<accession>A0ABQ2PB72</accession>
<dbReference type="SUPFAM" id="SSF53383">
    <property type="entry name" value="PLP-dependent transferases"/>
    <property type="match status" value="1"/>
</dbReference>